<sequence length="209" mass="23034">MSEEVKISIARALVRIKTITDRLSKGADGNIVEVAIGKDQQAKPRNPVYKTIEDAEKAVTSNFQSIIDLIKERSHLKQLVNLSNATTVVTISGKNYTIAEAIDLKNMCSHQLNMIAHWKANVLTESSRVNLINTKLSDSIAEKTKNLTSATAEMVEAVRVSEEKSGYASLIDPLKVSTKLKEMETDLNDFAMEVDVAINEINSVTMITL</sequence>
<dbReference type="KEGG" id="vg:55603486"/>
<dbReference type="RefSeq" id="YP_009833431.1">
    <property type="nucleotide sequence ID" value="NC_048664.1"/>
</dbReference>
<organism evidence="1 2">
    <name type="scientific">Cronobacter phage vB_CsaP_009</name>
    <dbReference type="NCBI Taxonomy" id="2699738"/>
    <lineage>
        <taxon>Viruses</taxon>
        <taxon>Duplodnaviria</taxon>
        <taxon>Heunggongvirae</taxon>
        <taxon>Uroviricota</taxon>
        <taxon>Caudoviricetes</taxon>
        <taxon>Grimontviridae</taxon>
        <taxon>Privateervirus</taxon>
        <taxon>Privateervirus pv009</taxon>
    </lineage>
</organism>
<proteinExistence type="predicted"/>
<reference evidence="1 2" key="1">
    <citation type="submission" date="2020-01" db="EMBL/GenBank/DDBJ databases">
        <title>Isolation, characterization and genomic analysis of a lytic bacteriophage vB_CsaP_009 infecting Cronobacter.</title>
        <authorList>
            <person name="Soleimani-Delfan A."/>
            <person name="Shahin K."/>
            <person name="Barazandeh M."/>
            <person name="Komijani M."/>
        </authorList>
    </citation>
    <scope>NUCLEOTIDE SEQUENCE [LARGE SCALE GENOMIC DNA]</scope>
</reference>
<dbReference type="EMBL" id="LC519601">
    <property type="protein sequence ID" value="BBU72698.1"/>
    <property type="molecule type" value="Genomic_DNA"/>
</dbReference>
<accession>A0A679FBU6</accession>
<evidence type="ECO:0000313" key="2">
    <source>
        <dbReference type="Proteomes" id="UP000479051"/>
    </source>
</evidence>
<dbReference type="Proteomes" id="UP000479051">
    <property type="component" value="Segment"/>
</dbReference>
<keyword evidence="2" id="KW-1185">Reference proteome</keyword>
<name>A0A679FBU6_9CAUD</name>
<protein>
    <submittedName>
        <fullName evidence="1">Uncharacterized protein</fullName>
    </submittedName>
</protein>
<evidence type="ECO:0000313" key="1">
    <source>
        <dbReference type="EMBL" id="BBU72698.1"/>
    </source>
</evidence>
<dbReference type="GeneID" id="55603486"/>